<comment type="caution">
    <text evidence="3">The sequence shown here is derived from an EMBL/GenBank/DDBJ whole genome shotgun (WGS) entry which is preliminary data.</text>
</comment>
<dbReference type="PANTHER" id="PTHR30619">
    <property type="entry name" value="DNA INTERNALIZATION/COMPETENCE PROTEIN COMEC/REC2"/>
    <property type="match status" value="1"/>
</dbReference>
<dbReference type="Gene3D" id="3.60.15.10">
    <property type="entry name" value="Ribonuclease Z/Hydroxyacylglutathione hydrolase-like"/>
    <property type="match status" value="1"/>
</dbReference>
<name>A0A1J4TZ37_9BACT</name>
<feature type="domain" description="Metallo-beta-lactamase" evidence="2">
    <location>
        <begin position="69"/>
        <end position="293"/>
    </location>
</feature>
<evidence type="ECO:0000259" key="2">
    <source>
        <dbReference type="SMART" id="SM00849"/>
    </source>
</evidence>
<reference evidence="3 4" key="1">
    <citation type="journal article" date="2016" name="Environ. Microbiol.">
        <title>Genomic resolution of a cold subsurface aquifer community provides metabolic insights for novel microbes adapted to high CO concentrations.</title>
        <authorList>
            <person name="Probst A.J."/>
            <person name="Castelle C.J."/>
            <person name="Singh A."/>
            <person name="Brown C.T."/>
            <person name="Anantharaman K."/>
            <person name="Sharon I."/>
            <person name="Hug L.A."/>
            <person name="Burstein D."/>
            <person name="Emerson J.B."/>
            <person name="Thomas B.C."/>
            <person name="Banfield J.F."/>
        </authorList>
    </citation>
    <scope>NUCLEOTIDE SEQUENCE [LARGE SCALE GENOMIC DNA]</scope>
    <source>
        <strain evidence="3">CG1_02_38_13</strain>
    </source>
</reference>
<dbReference type="EMBL" id="MNVB01000062">
    <property type="protein sequence ID" value="OIO16401.1"/>
    <property type="molecule type" value="Genomic_DNA"/>
</dbReference>
<protein>
    <recommendedName>
        <fullName evidence="2">Metallo-beta-lactamase domain-containing protein</fullName>
    </recommendedName>
</protein>
<dbReference type="CDD" id="cd07731">
    <property type="entry name" value="ComA-like_MBL-fold"/>
    <property type="match status" value="1"/>
</dbReference>
<dbReference type="Pfam" id="PF00753">
    <property type="entry name" value="Lactamase_B"/>
    <property type="match status" value="1"/>
</dbReference>
<dbReference type="PANTHER" id="PTHR30619:SF1">
    <property type="entry name" value="RECOMBINATION PROTEIN 2"/>
    <property type="match status" value="1"/>
</dbReference>
<evidence type="ECO:0000313" key="4">
    <source>
        <dbReference type="Proteomes" id="UP000182465"/>
    </source>
</evidence>
<dbReference type="AlphaFoldDB" id="A0A1J4TZ37"/>
<feature type="transmembrane region" description="Helical" evidence="1">
    <location>
        <begin position="7"/>
        <end position="28"/>
    </location>
</feature>
<dbReference type="Proteomes" id="UP000182465">
    <property type="component" value="Unassembled WGS sequence"/>
</dbReference>
<gene>
    <name evidence="3" type="ORF">AUJ29_02815</name>
</gene>
<evidence type="ECO:0000313" key="3">
    <source>
        <dbReference type="EMBL" id="OIO16401.1"/>
    </source>
</evidence>
<dbReference type="SMART" id="SM00849">
    <property type="entry name" value="Lactamase_B"/>
    <property type="match status" value="1"/>
</dbReference>
<accession>A0A1J4TZ37</accession>
<dbReference type="InterPro" id="IPR052159">
    <property type="entry name" value="Competence_DNA_uptake"/>
</dbReference>
<dbReference type="InterPro" id="IPR001279">
    <property type="entry name" value="Metallo-B-lactamas"/>
</dbReference>
<keyword evidence="1" id="KW-0812">Transmembrane</keyword>
<dbReference type="InterPro" id="IPR036866">
    <property type="entry name" value="RibonucZ/Hydroxyglut_hydro"/>
</dbReference>
<proteinExistence type="predicted"/>
<keyword evidence="1" id="KW-0472">Membrane</keyword>
<evidence type="ECO:0000256" key="1">
    <source>
        <dbReference type="SAM" id="Phobius"/>
    </source>
</evidence>
<keyword evidence="1" id="KW-1133">Transmembrane helix</keyword>
<sequence length="336" mass="37560">MRKISKKLSIVGLVAVFIIVMIILFIRLDLDLTSLTLKKVLPEGRIYGVSREQAVKANNLEVIFFDVGQGDAILINTPENKQILIDGGPDNMILDKLAEYLAWNDKSIDVVVLTHPHADHVTGLVQVLERFNIDEVWITGVVYASSAYLEFLNLIKEKNIPAKIIFACGQGKQKVAIISEEQKEKIECEDEINFENNIKITFLWPLENLSGKNSDNLNNSSIVFRLDYNDSSLLFTGDIEEEAENGIIGTANVLTGYLQADILKVPHHGSSSSSHQALLDLISPKYAVISVGQDNPFGHPSLRTLRRLERMNINILRTDKHGDIVFESNGVDLLKR</sequence>
<organism evidence="3 4">
    <name type="scientific">Candidatus Kuenenbacteria bacterium CG1_02_38_13</name>
    <dbReference type="NCBI Taxonomy" id="1805235"/>
    <lineage>
        <taxon>Bacteria</taxon>
        <taxon>Candidatus Kueneniibacteriota</taxon>
    </lineage>
</organism>
<dbReference type="InterPro" id="IPR035681">
    <property type="entry name" value="ComA-like_MBL"/>
</dbReference>
<dbReference type="SUPFAM" id="SSF56281">
    <property type="entry name" value="Metallo-hydrolase/oxidoreductase"/>
    <property type="match status" value="1"/>
</dbReference>